<proteinExistence type="predicted"/>
<evidence type="ECO:0000313" key="3">
    <source>
        <dbReference type="Proteomes" id="UP000789405"/>
    </source>
</evidence>
<feature type="compositionally biased region" description="Basic residues" evidence="1">
    <location>
        <begin position="40"/>
        <end position="49"/>
    </location>
</feature>
<comment type="caution">
    <text evidence="2">The sequence shown here is derived from an EMBL/GenBank/DDBJ whole genome shotgun (WGS) entry which is preliminary data.</text>
</comment>
<accession>A0A9N9JB94</accession>
<gene>
    <name evidence="2" type="ORF">DERYTH_LOCUS18684</name>
</gene>
<evidence type="ECO:0000313" key="2">
    <source>
        <dbReference type="EMBL" id="CAG8771005.1"/>
    </source>
</evidence>
<dbReference type="EMBL" id="CAJVPY010019309">
    <property type="protein sequence ID" value="CAG8771005.1"/>
    <property type="molecule type" value="Genomic_DNA"/>
</dbReference>
<dbReference type="AlphaFoldDB" id="A0A9N9JB94"/>
<name>A0A9N9JB94_9GLOM</name>
<evidence type="ECO:0000256" key="1">
    <source>
        <dbReference type="SAM" id="MobiDB-lite"/>
    </source>
</evidence>
<feature type="non-terminal residue" evidence="2">
    <location>
        <position position="116"/>
    </location>
</feature>
<feature type="region of interest" description="Disordered" evidence="1">
    <location>
        <begin position="1"/>
        <end position="50"/>
    </location>
</feature>
<sequence length="116" mass="13880">RENETPNQNEKRRVNDRENKRKKREEETAEKREMRLRRDRERKRQKRTKHALESVVEHLNHQDEVPNQNINISHVEPLPVLAESDQNLLQNFHPEINKLTNTLCSNAAVVAIMIRM</sequence>
<organism evidence="2 3">
    <name type="scientific">Dentiscutata erythropus</name>
    <dbReference type="NCBI Taxonomy" id="1348616"/>
    <lineage>
        <taxon>Eukaryota</taxon>
        <taxon>Fungi</taxon>
        <taxon>Fungi incertae sedis</taxon>
        <taxon>Mucoromycota</taxon>
        <taxon>Glomeromycotina</taxon>
        <taxon>Glomeromycetes</taxon>
        <taxon>Diversisporales</taxon>
        <taxon>Gigasporaceae</taxon>
        <taxon>Dentiscutata</taxon>
    </lineage>
</organism>
<dbReference type="Proteomes" id="UP000789405">
    <property type="component" value="Unassembled WGS sequence"/>
</dbReference>
<protein>
    <submittedName>
        <fullName evidence="2">18970_t:CDS:1</fullName>
    </submittedName>
</protein>
<keyword evidence="3" id="KW-1185">Reference proteome</keyword>
<reference evidence="2" key="1">
    <citation type="submission" date="2021-06" db="EMBL/GenBank/DDBJ databases">
        <authorList>
            <person name="Kallberg Y."/>
            <person name="Tangrot J."/>
            <person name="Rosling A."/>
        </authorList>
    </citation>
    <scope>NUCLEOTIDE SEQUENCE</scope>
    <source>
        <strain evidence="2">MA453B</strain>
    </source>
</reference>
<feature type="compositionally biased region" description="Basic and acidic residues" evidence="1">
    <location>
        <begin position="9"/>
        <end position="39"/>
    </location>
</feature>